<evidence type="ECO:0000256" key="2">
    <source>
        <dbReference type="SAM" id="Phobius"/>
    </source>
</evidence>
<feature type="compositionally biased region" description="Acidic residues" evidence="1">
    <location>
        <begin position="388"/>
        <end position="399"/>
    </location>
</feature>
<comment type="caution">
    <text evidence="3">The sequence shown here is derived from an EMBL/GenBank/DDBJ whole genome shotgun (WGS) entry which is preliminary data.</text>
</comment>
<name>A0A9W7G908_9STRA</name>
<dbReference type="Proteomes" id="UP001165065">
    <property type="component" value="Unassembled WGS sequence"/>
</dbReference>
<feature type="compositionally biased region" description="Basic residues" evidence="1">
    <location>
        <begin position="127"/>
        <end position="137"/>
    </location>
</feature>
<organism evidence="3 4">
    <name type="scientific">Triparma columacea</name>
    <dbReference type="NCBI Taxonomy" id="722753"/>
    <lineage>
        <taxon>Eukaryota</taxon>
        <taxon>Sar</taxon>
        <taxon>Stramenopiles</taxon>
        <taxon>Ochrophyta</taxon>
        <taxon>Bolidophyceae</taxon>
        <taxon>Parmales</taxon>
        <taxon>Triparmaceae</taxon>
        <taxon>Triparma</taxon>
    </lineage>
</organism>
<feature type="region of interest" description="Disordered" evidence="1">
    <location>
        <begin position="3309"/>
        <end position="3358"/>
    </location>
</feature>
<sequence>MEKSDANLQPPPTPAATFSSPQLKHPPTYAPTPETPKLLPKKDEPSPTLDSSPQQVVGVYVSGTIDHLNKSATVTILEPLAVNPPITHVINLHNNSSSKITSLSSSDLTNGDVVVFNNLKRQPQGERKRKRSAKGNLKKSTTTLQGGDQIFWQYDGWGEGINATFVHRVLEGEKICRLAQEAKAGGIGLSNYVKERCGLSLKNGIGLEEKIILRLALWAFNEGLAVDFEQRKGTERGAGRKLIKEIVQEAHTNIASSSTSGSLCTVKGKVTTLEADGGLCSKQPGSAKTRRFSANSNRSSTSGWCTLSDGPGLDSTIVLHGIPPRLFPALQKAMKMDRSVLMKGLIVTTNELKHGNGRRPEVVRDGGLKGDGVFMYATNETTVSVMGEEGDDEKVEEEDEKGKRKTEENPEDSSAPSPVKRRSCLLDSGTSNVSTAVPILGVGKGTTGSISAIFFPHFNFIIDDSNADEIASSSPCILEALGVKNWSDLLLKESKPYEYRSFRVTLTPSTPPCADISATCPPSVVLTFLLSIPPVAVAKDETLAKKVCKVMANAVADRTQFNWMLEEGRPGCWKVMRQKHGTRNIQHIQGMRVLSSLLLLVVLVTDNFSIATGDCLSAASACELPEQTILDGPIPSSPLAVASKNYYRAEVDVDTVHSSNAAYNLFDDPDRLYDYSLALSSIYGRCTILVSVGPASGSWPTDISEADFHNEGEHSVTGAIVNLPLSKLLSLDAARSGGRNTNDMTGKIYLKVVVLNEAALTGESSYNIAFTRMWQSHLDASGHEKYPTSINPASPLFLPTSSPYVFSSKVTRVGDNANNNPTSTFYLTYSVTQPAYTPMTISLSTLTGNTLRLKMASSTSTSGISIDDAKSCPTATSSQVTCGTHLSGVNSYITFPSSSSVTVHQVIVFPSNYEDSTDNSAVYTIVATRASSAHPTQLLSSATILDMPPHVLSGSSALNTYSFYVLSVPPSSNSFSLSVSPQSTSSNPALYINKDSFFLGNEGGENNAGATWSSDRPGHQRETIDVASTDANFIHGGGNYYVTVSNPVTDSPQPFTISPVTESGNPIFLQPGSPQHDSLTEGQYRYYQYYTGTGVDADKSVVIDVTPEYGDPDVYVGCKFWAGSEADPNDGYPSMSPGHFNGSSTLPFEDSIIVSSSLNDSPPATDGNSIVQDCPIIYIAIYAYPLPNGMGSARTCDYSITAVPAGGVTNILAGTSYDGTVFRNTYNYYTINIGTESISLDILMHPTFGDPDVYIKNGVTDGEVASKTNFDFSSIKDQYHDDQVTIRENQICTECTISIAVVGFTKSHYSLTAVTSDVTITLSDGKPFKESVSNGKTQDFMYKNAEDGDVMIIMTMLSGLAYMTAAENRTFANPEHCLLGSPCKKDYSAEQADIPMILMSGRQAGDFTYIGITGEDESANGVDGGARFTLMARNIGGSGNGHVISLLAGVPQNYVSLSQTDVAYFQVRLGSGHDDVRVFLQPRSGSFTMYAKKCSGTGCETSLPGPDDNISQSSCSNGPMDLKMSRNETAGSSYLVAVTPCGPAGDGSGGEYTITGNVESTVLTLSMGQSVTDYTKKDEYAQFKVYNSEIGKEIFFMLTSLSGDCDLFVSTSPNPTREMHMWGQSRMGSDAITIYPENTNYCDDCYYFVGVYGYDESYFSLLATLKDDTPTVLYPGMPQNDHVVESGVNHYVFQFMRTSSDAAAESESITIELTPAFGDPDIFVIVSNGEGEGGNGGRGHPGPFNYDYDSMANNQVADRVVIRTNSEKFNSLCPLSSASCRLQIAITGFHESDFVLLVKTDVAVTRLAIDVPFQGTLARRSYEYFKVSVGNIEDTLQLALTQTAGESVLFASCTTENPTVAAHEFRSSSGFETTTTIRGESLQSRGCTSFPADVYVGIYNNMTDLTSSFVLTASLVGGDGDGGGGGEGGGGNPTRLPHGTVLSGDVEYHHFEYYRVMVGEGDSGEDLAISATVASGDVDLYVSYDWENRPYWDEAGGVKNFLWSSAHSGSSFDEAVTITGLNPGEHPSYIIGVLGTYTSSASSSCIDDNDFPSQADCEWLVGNDVMDCDGFFCDSCLFPHNCDKTCNFCTDSGTPQGTSTYTIVADMSSTIIRLVDGVPVTSYVGTHEYKYFRTTVVDPNTDVMISLTPLNGGDPDLYGDFAPIRFPNRTHYSFVSMGFHEDTTQLQSTFIEGKCGGETAFEDGGCDIYIGVYGWNHSRFTIMSKIDYGWSSPSLLVDGQPQSESVAKGQYRYYQKHVGIEEGAIISFTLSPTSGDPDLYLTTSREREPGRFEYDLKSMGMAGADSIIIRPGDEHYCVDCIFYLAVYGFKDSDYSIVAASGMTMLTCGTVANGIADANEMVYYSYYHSGERGDLEIIMTALTGDPDLYVTAGAGAAVLPTVDDYIWAARKMGSDGLLISKDDPNYCENCEYNIGVFAWSSPSTFTLMMNGGECMMNLLPGRPQAGNLDAGEMKYYKMTLRTGADDLQISLTVGYGGGDIYVKELRDGQQWNRNDLPVHDDQDSYDYTSAGVSNDELLINGPHDGATTFIIGVYATTSMAYNIMGTFFQAPIILLEGVPQRHYVGEGQTEQFIFNVDRKDRDIMITTTAITGDPDILVSYDNSNPYCMEDESGNSFTTRCGNFTWKANDYHDDQLIISHENPCSTSNGDACSNTDVFDEGVFYLGMYGFEASSFSIVVNYFGGTTSLVGGQPQTGETIMTSICGRRNSQGSCVGSDVREGEVGYFEYRLGSDDWGAGGTHVSFGVTPRCEDEFGGSTNPGCTDGPSMTVFVKVCLEESEVSGGCTVNDMYPTAGNSDLSETVSGGERSTVFIANDPAHPGSPGTCKPTKDGGKCVYYIAVEGEEGSAETGKFDIVAQTPENIGVIPCRPSPPPDGVINWGVENLGSGSKESISYEVCGGDLIEGGVLDVSLEECSGNLRLLICDGDGGCEGIVPTGNDYSVASTEGKTCTGDDDHCELNYDKFPRVTIGKGNEGAKVDTYFMTVTGSGTYNLRIASVPAGKSVPELYGGGGVEVEGGKGGGGVKLSWGKGLVDVGNVAGGSSSLIDYEVYYIRKSLYQAKEMEYDETSSEINAISRCGLQHMIDVVQEDINADVNTVDYGMVYKDNKDKDVEKLEFGDGELVKGEVYDFYVVGKCDYRCLANVAPSVCTDRNRCKTVYGIYSKASFQVGSGGGGMFRGGAGGLVGVVAAVVVALAAVVGVGCLIKRRWGAGRGRGGRRDVGGGADLEEFDLETFSPFRVEGVKEVTGEGGGAGLGDSAIELSIIKSDTGGGGAVLGGELGGFGARAGAGAGAAAEEEEEVKSGYVPPAAIQAGNPFEEKPINPFKHDEAAEEEKETYEI</sequence>
<evidence type="ECO:0000313" key="4">
    <source>
        <dbReference type="Proteomes" id="UP001165065"/>
    </source>
</evidence>
<keyword evidence="4" id="KW-1185">Reference proteome</keyword>
<feature type="transmembrane region" description="Helical" evidence="2">
    <location>
        <begin position="3202"/>
        <end position="3223"/>
    </location>
</feature>
<dbReference type="EMBL" id="BRYA01000075">
    <property type="protein sequence ID" value="GMI37673.1"/>
    <property type="molecule type" value="Genomic_DNA"/>
</dbReference>
<keyword evidence="2" id="KW-1133">Transmembrane helix</keyword>
<keyword evidence="2" id="KW-0472">Membrane</keyword>
<gene>
    <name evidence="3" type="ORF">TrCOL_g3564</name>
</gene>
<feature type="compositionally biased region" description="Acidic residues" evidence="1">
    <location>
        <begin position="3348"/>
        <end position="3358"/>
    </location>
</feature>
<evidence type="ECO:0000313" key="3">
    <source>
        <dbReference type="EMBL" id="GMI37673.1"/>
    </source>
</evidence>
<dbReference type="Gene3D" id="2.60.120.380">
    <property type="match status" value="4"/>
</dbReference>
<proteinExistence type="predicted"/>
<protein>
    <submittedName>
        <fullName evidence="3">Uncharacterized protein</fullName>
    </submittedName>
</protein>
<keyword evidence="2" id="KW-0812">Transmembrane</keyword>
<accession>A0A9W7G908</accession>
<feature type="region of interest" description="Disordered" evidence="1">
    <location>
        <begin position="380"/>
        <end position="425"/>
    </location>
</feature>
<feature type="compositionally biased region" description="Basic and acidic residues" evidence="1">
    <location>
        <begin position="3335"/>
        <end position="3347"/>
    </location>
</feature>
<reference evidence="4" key="1">
    <citation type="journal article" date="2023" name="Commun. Biol.">
        <title>Genome analysis of Parmales, the sister group of diatoms, reveals the evolutionary specialization of diatoms from phago-mixotrophs to photoautotrophs.</title>
        <authorList>
            <person name="Ban H."/>
            <person name="Sato S."/>
            <person name="Yoshikawa S."/>
            <person name="Yamada K."/>
            <person name="Nakamura Y."/>
            <person name="Ichinomiya M."/>
            <person name="Sato N."/>
            <person name="Blanc-Mathieu R."/>
            <person name="Endo H."/>
            <person name="Kuwata A."/>
            <person name="Ogata H."/>
        </authorList>
    </citation>
    <scope>NUCLEOTIDE SEQUENCE [LARGE SCALE GENOMIC DNA]</scope>
</reference>
<evidence type="ECO:0000256" key="1">
    <source>
        <dbReference type="SAM" id="MobiDB-lite"/>
    </source>
</evidence>
<dbReference type="OrthoDB" id="188939at2759"/>
<feature type="region of interest" description="Disordered" evidence="1">
    <location>
        <begin position="122"/>
        <end position="141"/>
    </location>
</feature>
<feature type="region of interest" description="Disordered" evidence="1">
    <location>
        <begin position="1"/>
        <end position="54"/>
    </location>
</feature>